<comment type="caution">
    <text evidence="9">The sequence shown here is derived from an EMBL/GenBank/DDBJ whole genome shotgun (WGS) entry which is preliminary data.</text>
</comment>
<dbReference type="InterPro" id="IPR036286">
    <property type="entry name" value="LexA/Signal_pep-like_sf"/>
</dbReference>
<feature type="transmembrane region" description="Helical" evidence="7">
    <location>
        <begin position="21"/>
        <end position="48"/>
    </location>
</feature>
<dbReference type="CDD" id="cd06530">
    <property type="entry name" value="S26_SPase_I"/>
    <property type="match status" value="1"/>
</dbReference>
<comment type="subcellular location">
    <subcellularLocation>
        <location evidence="2">Cell membrane</location>
        <topology evidence="2">Single-pass type II membrane protein</topology>
    </subcellularLocation>
    <subcellularLocation>
        <location evidence="7">Membrane</location>
        <topology evidence="7">Single-pass type II membrane protein</topology>
    </subcellularLocation>
</comment>
<proteinExistence type="inferred from homology"/>
<name>A0A4Y4DRK4_GLUUR</name>
<dbReference type="GO" id="GO:0004252">
    <property type="term" value="F:serine-type endopeptidase activity"/>
    <property type="evidence" value="ECO:0007669"/>
    <property type="project" value="InterPro"/>
</dbReference>
<reference evidence="9 10" key="1">
    <citation type="submission" date="2019-06" db="EMBL/GenBank/DDBJ databases">
        <title>Whole genome shotgun sequence of Glutamicibacter uratoxydans NBRC 15515.</title>
        <authorList>
            <person name="Hosoyama A."/>
            <person name="Uohara A."/>
            <person name="Ohji S."/>
            <person name="Ichikawa N."/>
        </authorList>
    </citation>
    <scope>NUCLEOTIDE SEQUENCE [LARGE SCALE GENOMIC DNA]</scope>
    <source>
        <strain evidence="9 10">NBRC 15515</strain>
    </source>
</reference>
<feature type="active site" evidence="6">
    <location>
        <position position="121"/>
    </location>
</feature>
<dbReference type="RefSeq" id="WP_246055598.1">
    <property type="nucleotide sequence ID" value="NZ_BAAAJL010000007.1"/>
</dbReference>
<evidence type="ECO:0000313" key="10">
    <source>
        <dbReference type="Proteomes" id="UP000316612"/>
    </source>
</evidence>
<evidence type="ECO:0000256" key="2">
    <source>
        <dbReference type="ARBA" id="ARBA00004401"/>
    </source>
</evidence>
<dbReference type="PRINTS" id="PR00727">
    <property type="entry name" value="LEADERPTASE"/>
</dbReference>
<keyword evidence="7" id="KW-0812">Transmembrane</keyword>
<protein>
    <recommendedName>
        <fullName evidence="4 7">Signal peptidase I</fullName>
        <ecNumber evidence="4 7">3.4.21.89</ecNumber>
    </recommendedName>
</protein>
<feature type="domain" description="Peptidase S26" evidence="8">
    <location>
        <begin position="23"/>
        <end position="210"/>
    </location>
</feature>
<comment type="catalytic activity">
    <reaction evidence="1 7">
        <text>Cleavage of hydrophobic, N-terminal signal or leader sequences from secreted and periplasmic proteins.</text>
        <dbReference type="EC" id="3.4.21.89"/>
    </reaction>
</comment>
<evidence type="ECO:0000256" key="1">
    <source>
        <dbReference type="ARBA" id="ARBA00000677"/>
    </source>
</evidence>
<dbReference type="PROSITE" id="PS00761">
    <property type="entry name" value="SPASE_I_3"/>
    <property type="match status" value="1"/>
</dbReference>
<dbReference type="Proteomes" id="UP000316612">
    <property type="component" value="Unassembled WGS sequence"/>
</dbReference>
<dbReference type="PANTHER" id="PTHR43390:SF1">
    <property type="entry name" value="CHLOROPLAST PROCESSING PEPTIDASE"/>
    <property type="match status" value="1"/>
</dbReference>
<feature type="active site" evidence="6">
    <location>
        <position position="53"/>
    </location>
</feature>
<keyword evidence="7" id="KW-0472">Membrane</keyword>
<dbReference type="PANTHER" id="PTHR43390">
    <property type="entry name" value="SIGNAL PEPTIDASE I"/>
    <property type="match status" value="1"/>
</dbReference>
<dbReference type="NCBIfam" id="TIGR02227">
    <property type="entry name" value="sigpep_I_bact"/>
    <property type="match status" value="1"/>
</dbReference>
<dbReference type="InterPro" id="IPR019758">
    <property type="entry name" value="Pept_S26A_signal_pept_1_CS"/>
</dbReference>
<dbReference type="EMBL" id="BJNY01000037">
    <property type="protein sequence ID" value="GED07969.1"/>
    <property type="molecule type" value="Genomic_DNA"/>
</dbReference>
<evidence type="ECO:0000256" key="6">
    <source>
        <dbReference type="PIRSR" id="PIRSR600223-1"/>
    </source>
</evidence>
<keyword evidence="5 7" id="KW-0378">Hydrolase</keyword>
<evidence type="ECO:0000256" key="4">
    <source>
        <dbReference type="ARBA" id="ARBA00013208"/>
    </source>
</evidence>
<evidence type="ECO:0000259" key="8">
    <source>
        <dbReference type="Pfam" id="PF10502"/>
    </source>
</evidence>
<gene>
    <name evidence="9" type="ORF">AUR04nite_35010</name>
</gene>
<sequence>MSAESAQSPQSRGPLYKTWRFIREIVIIVAIALVLSFVIKTFFFRAYYIPSGSMEQTLQINDRIFANIMVPGPFELERGDVVVFRDDLNWLPPLQEEPNTLESTLSFVGILPAAGEQYLVKRIIGMPGDTVECCSADGKLVVNDTSITEPYIYPGNTPSDMEFKVTVPEGKIWVMGDHRAESADSRFHTDVQGGFVDIDSVQGKASTISWPASRWGVVDSHSEVFANVPDRSK</sequence>
<accession>A0A4Y4DRK4</accession>
<keyword evidence="10" id="KW-1185">Reference proteome</keyword>
<dbReference type="GO" id="GO:0009003">
    <property type="term" value="F:signal peptidase activity"/>
    <property type="evidence" value="ECO:0007669"/>
    <property type="project" value="UniProtKB-EC"/>
</dbReference>
<evidence type="ECO:0000256" key="7">
    <source>
        <dbReference type="RuleBase" id="RU362042"/>
    </source>
</evidence>
<evidence type="ECO:0000256" key="5">
    <source>
        <dbReference type="ARBA" id="ARBA00022801"/>
    </source>
</evidence>
<dbReference type="SUPFAM" id="SSF51306">
    <property type="entry name" value="LexA/Signal peptidase"/>
    <property type="match status" value="1"/>
</dbReference>
<evidence type="ECO:0000313" key="9">
    <source>
        <dbReference type="EMBL" id="GED07969.1"/>
    </source>
</evidence>
<keyword evidence="7" id="KW-1133">Transmembrane helix</keyword>
<dbReference type="AlphaFoldDB" id="A0A4Y4DRK4"/>
<dbReference type="Pfam" id="PF10502">
    <property type="entry name" value="Peptidase_S26"/>
    <property type="match status" value="1"/>
</dbReference>
<keyword evidence="7" id="KW-0645">Protease</keyword>
<comment type="similarity">
    <text evidence="3 7">Belongs to the peptidase S26 family.</text>
</comment>
<dbReference type="InterPro" id="IPR019533">
    <property type="entry name" value="Peptidase_S26"/>
</dbReference>
<dbReference type="EC" id="3.4.21.89" evidence="4 7"/>
<dbReference type="InterPro" id="IPR000223">
    <property type="entry name" value="Pept_S26A_signal_pept_1"/>
</dbReference>
<dbReference type="Gene3D" id="2.10.109.10">
    <property type="entry name" value="Umud Fragment, subunit A"/>
    <property type="match status" value="1"/>
</dbReference>
<dbReference type="GO" id="GO:0006465">
    <property type="term" value="P:signal peptide processing"/>
    <property type="evidence" value="ECO:0007669"/>
    <property type="project" value="InterPro"/>
</dbReference>
<dbReference type="GO" id="GO:0005886">
    <property type="term" value="C:plasma membrane"/>
    <property type="evidence" value="ECO:0007669"/>
    <property type="project" value="UniProtKB-SubCell"/>
</dbReference>
<organism evidence="9 10">
    <name type="scientific">Glutamicibacter uratoxydans</name>
    <name type="common">Arthrobacter uratoxydans</name>
    <dbReference type="NCBI Taxonomy" id="43667"/>
    <lineage>
        <taxon>Bacteria</taxon>
        <taxon>Bacillati</taxon>
        <taxon>Actinomycetota</taxon>
        <taxon>Actinomycetes</taxon>
        <taxon>Micrococcales</taxon>
        <taxon>Micrococcaceae</taxon>
        <taxon>Glutamicibacter</taxon>
    </lineage>
</organism>
<evidence type="ECO:0000256" key="3">
    <source>
        <dbReference type="ARBA" id="ARBA00009370"/>
    </source>
</evidence>